<evidence type="ECO:0000259" key="7">
    <source>
        <dbReference type="PROSITE" id="PS50067"/>
    </source>
</evidence>
<name>A0ABY8U4U1_TETOB</name>
<protein>
    <recommendedName>
        <fullName evidence="7">Kinesin motor domain-containing protein</fullName>
    </recommendedName>
</protein>
<dbReference type="PRINTS" id="PR00380">
    <property type="entry name" value="KINESINHEAVY"/>
</dbReference>
<dbReference type="PROSITE" id="PS50067">
    <property type="entry name" value="KINESIN_MOTOR_2"/>
    <property type="match status" value="1"/>
</dbReference>
<keyword evidence="3 5" id="KW-0067">ATP-binding</keyword>
<sequence length="632" mass="68167">MGQDSRLADDEELEQEDDTQCEIMDGRLSAIMPRKLFQDDAAVKNGVLQVFVRMKPVPDTTDTCMVLDPNHLLKATWRNKEAVYKFSQIFQQEADQEAVYNGTTAALVEDCMDFRQPSAVVMAYGVTSAGKTFTMQGTADKPGIVPLALRDIFQSISREGHSAHRVGLSVCEIYNESIHDLLAPPSQRGKPSALRLKEDKAGLIQVQGMSEAPVHSAREALELLRRAAKARQSGSTGVNEHSSRSHAVITVKLQSAAGSAVAGGACSVMPAARQSFLHFVDLAGCERVKRTGNSGARLRESVAINSSLMTLARCLEVLRYNQQHPGDEKVIPYRESKITHLFKQVLHGNGRFVMVVNVSPASEAFNETKRVLQYAALASKVTMTSEIEATVAGEHWPHAGHALLPADGAPTAAAATAASSAAAASAAAALASAQARIEELLDDKADLEYEIDVVERKVELLREELIRCEVDKEQLESEIRAEVQAEMAELIQAATAAEKARADKAREEAAAARAEAAAAQAEAAAAREEAAAKVAEAAAAAAGVEAAHQEAASWEQKTQGLQQQLDELQQQQKAEHKQLKELKGAAEQAQRSMMPLAEHRQLLQQAQEAAAAAAREQEAGHIAEVRRTVFTT</sequence>
<evidence type="ECO:0000313" key="9">
    <source>
        <dbReference type="Proteomes" id="UP001244341"/>
    </source>
</evidence>
<feature type="domain" description="Kinesin motor" evidence="7">
    <location>
        <begin position="47"/>
        <end position="381"/>
    </location>
</feature>
<evidence type="ECO:0000256" key="6">
    <source>
        <dbReference type="SAM" id="MobiDB-lite"/>
    </source>
</evidence>
<gene>
    <name evidence="8" type="ORF">OEZ85_013146</name>
</gene>
<dbReference type="InterPro" id="IPR001752">
    <property type="entry name" value="Kinesin_motor_dom"/>
</dbReference>
<feature type="binding site" evidence="5">
    <location>
        <begin position="125"/>
        <end position="132"/>
    </location>
    <ligand>
        <name>ATP</name>
        <dbReference type="ChEBI" id="CHEBI:30616"/>
    </ligand>
</feature>
<dbReference type="InterPro" id="IPR027417">
    <property type="entry name" value="P-loop_NTPase"/>
</dbReference>
<dbReference type="Proteomes" id="UP001244341">
    <property type="component" value="Chromosome 7b"/>
</dbReference>
<feature type="compositionally biased region" description="Basic and acidic residues" evidence="6">
    <location>
        <begin position="573"/>
        <end position="584"/>
    </location>
</feature>
<proteinExistence type="inferred from homology"/>
<dbReference type="PANTHER" id="PTHR24115:SF1008">
    <property type="entry name" value="KINESIN-LIKE PROTEIN SUBITO"/>
    <property type="match status" value="1"/>
</dbReference>
<reference evidence="8 9" key="1">
    <citation type="submission" date="2023-05" db="EMBL/GenBank/DDBJ databases">
        <title>A 100% complete, gapless, phased diploid assembly of the Scenedesmus obliquus UTEX 3031 genome.</title>
        <authorList>
            <person name="Biondi T.C."/>
            <person name="Hanschen E.R."/>
            <person name="Kwon T."/>
            <person name="Eng W."/>
            <person name="Kruse C.P.S."/>
            <person name="Koehler S.I."/>
            <person name="Kunde Y."/>
            <person name="Gleasner C.D."/>
            <person name="You Mak K.T."/>
            <person name="Polle J."/>
            <person name="Hovde B.T."/>
            <person name="Starkenburg S.R."/>
        </authorList>
    </citation>
    <scope>NUCLEOTIDE SEQUENCE [LARGE SCALE GENOMIC DNA]</scope>
    <source>
        <strain evidence="8 9">DOE0152z</strain>
    </source>
</reference>
<keyword evidence="9" id="KW-1185">Reference proteome</keyword>
<dbReference type="EMBL" id="CP126214">
    <property type="protein sequence ID" value="WIA16462.1"/>
    <property type="molecule type" value="Genomic_DNA"/>
</dbReference>
<comment type="similarity">
    <text evidence="5">Belongs to the TRAFAC class myosin-kinesin ATPase superfamily. Kinesin family.</text>
</comment>
<keyword evidence="1" id="KW-0493">Microtubule</keyword>
<organism evidence="8 9">
    <name type="scientific">Tetradesmus obliquus</name>
    <name type="common">Green alga</name>
    <name type="synonym">Acutodesmus obliquus</name>
    <dbReference type="NCBI Taxonomy" id="3088"/>
    <lineage>
        <taxon>Eukaryota</taxon>
        <taxon>Viridiplantae</taxon>
        <taxon>Chlorophyta</taxon>
        <taxon>core chlorophytes</taxon>
        <taxon>Chlorophyceae</taxon>
        <taxon>CS clade</taxon>
        <taxon>Sphaeropleales</taxon>
        <taxon>Scenedesmaceae</taxon>
        <taxon>Tetradesmus</taxon>
    </lineage>
</organism>
<dbReference type="InterPro" id="IPR027640">
    <property type="entry name" value="Kinesin-like_fam"/>
</dbReference>
<dbReference type="CDD" id="cd00106">
    <property type="entry name" value="KISc"/>
    <property type="match status" value="1"/>
</dbReference>
<feature type="region of interest" description="Disordered" evidence="6">
    <location>
        <begin position="567"/>
        <end position="590"/>
    </location>
</feature>
<accession>A0ABY8U4U1</accession>
<dbReference type="PANTHER" id="PTHR24115">
    <property type="entry name" value="KINESIN-RELATED"/>
    <property type="match status" value="1"/>
</dbReference>
<dbReference type="InterPro" id="IPR036961">
    <property type="entry name" value="Kinesin_motor_dom_sf"/>
</dbReference>
<dbReference type="SMART" id="SM00129">
    <property type="entry name" value="KISc"/>
    <property type="match status" value="1"/>
</dbReference>
<evidence type="ECO:0000313" key="8">
    <source>
        <dbReference type="EMBL" id="WIA16462.1"/>
    </source>
</evidence>
<evidence type="ECO:0000256" key="4">
    <source>
        <dbReference type="ARBA" id="ARBA00023175"/>
    </source>
</evidence>
<keyword evidence="4 5" id="KW-0505">Motor protein</keyword>
<keyword evidence="2 5" id="KW-0547">Nucleotide-binding</keyword>
<dbReference type="Pfam" id="PF00225">
    <property type="entry name" value="Kinesin"/>
    <property type="match status" value="1"/>
</dbReference>
<evidence type="ECO:0000256" key="5">
    <source>
        <dbReference type="PROSITE-ProRule" id="PRU00283"/>
    </source>
</evidence>
<evidence type="ECO:0000256" key="2">
    <source>
        <dbReference type="ARBA" id="ARBA00022741"/>
    </source>
</evidence>
<evidence type="ECO:0000256" key="1">
    <source>
        <dbReference type="ARBA" id="ARBA00022701"/>
    </source>
</evidence>
<evidence type="ECO:0000256" key="3">
    <source>
        <dbReference type="ARBA" id="ARBA00022840"/>
    </source>
</evidence>
<dbReference type="SUPFAM" id="SSF52540">
    <property type="entry name" value="P-loop containing nucleoside triphosphate hydrolases"/>
    <property type="match status" value="1"/>
</dbReference>
<dbReference type="Gene3D" id="3.40.850.10">
    <property type="entry name" value="Kinesin motor domain"/>
    <property type="match status" value="1"/>
</dbReference>